<proteinExistence type="predicted"/>
<gene>
    <name evidence="1" type="ORF">NPIL_473881</name>
</gene>
<dbReference type="Proteomes" id="UP000887013">
    <property type="component" value="Unassembled WGS sequence"/>
</dbReference>
<dbReference type="AlphaFoldDB" id="A0A8X6UEN6"/>
<dbReference type="EMBL" id="BMAW01125218">
    <property type="protein sequence ID" value="GFU11472.1"/>
    <property type="molecule type" value="Genomic_DNA"/>
</dbReference>
<evidence type="ECO:0000313" key="2">
    <source>
        <dbReference type="Proteomes" id="UP000887013"/>
    </source>
</evidence>
<accession>A0A8X6UEN6</accession>
<protein>
    <submittedName>
        <fullName evidence="1">Uncharacterized protein</fullName>
    </submittedName>
</protein>
<keyword evidence="2" id="KW-1185">Reference proteome</keyword>
<name>A0A8X6UEN6_NEPPI</name>
<reference evidence="1" key="1">
    <citation type="submission" date="2020-08" db="EMBL/GenBank/DDBJ databases">
        <title>Multicomponent nature underlies the extraordinary mechanical properties of spider dragline silk.</title>
        <authorList>
            <person name="Kono N."/>
            <person name="Nakamura H."/>
            <person name="Mori M."/>
            <person name="Yoshida Y."/>
            <person name="Ohtoshi R."/>
            <person name="Malay A.D."/>
            <person name="Moran D.A.P."/>
            <person name="Tomita M."/>
            <person name="Numata K."/>
            <person name="Arakawa K."/>
        </authorList>
    </citation>
    <scope>NUCLEOTIDE SEQUENCE</scope>
</reference>
<evidence type="ECO:0000313" key="1">
    <source>
        <dbReference type="EMBL" id="GFU11472.1"/>
    </source>
</evidence>
<organism evidence="1 2">
    <name type="scientific">Nephila pilipes</name>
    <name type="common">Giant wood spider</name>
    <name type="synonym">Nephila maculata</name>
    <dbReference type="NCBI Taxonomy" id="299642"/>
    <lineage>
        <taxon>Eukaryota</taxon>
        <taxon>Metazoa</taxon>
        <taxon>Ecdysozoa</taxon>
        <taxon>Arthropoda</taxon>
        <taxon>Chelicerata</taxon>
        <taxon>Arachnida</taxon>
        <taxon>Araneae</taxon>
        <taxon>Araneomorphae</taxon>
        <taxon>Entelegynae</taxon>
        <taxon>Araneoidea</taxon>
        <taxon>Nephilidae</taxon>
        <taxon>Nephila</taxon>
    </lineage>
</organism>
<comment type="caution">
    <text evidence="1">The sequence shown here is derived from an EMBL/GenBank/DDBJ whole genome shotgun (WGS) entry which is preliminary data.</text>
</comment>
<sequence>MKWQKEAKRMFYPGYLILFWRTSLMEVAKVIIHPYRVPCGQHSRHYNAPTTNEMAAVLVVDALSNAKYRDMPSQ</sequence>